<feature type="transmembrane region" description="Helical" evidence="1">
    <location>
        <begin position="21"/>
        <end position="44"/>
    </location>
</feature>
<feature type="transmembrane region" description="Helical" evidence="1">
    <location>
        <begin position="357"/>
        <end position="378"/>
    </location>
</feature>
<gene>
    <name evidence="2" type="ORF">ABID21_001690</name>
</gene>
<feature type="transmembrane region" description="Helical" evidence="1">
    <location>
        <begin position="220"/>
        <end position="241"/>
    </location>
</feature>
<dbReference type="RefSeq" id="WP_247243536.1">
    <property type="nucleotide sequence ID" value="NZ_JALJRA010000006.1"/>
</dbReference>
<feature type="transmembrane region" description="Helical" evidence="1">
    <location>
        <begin position="296"/>
        <end position="313"/>
    </location>
</feature>
<dbReference type="Proteomes" id="UP001549031">
    <property type="component" value="Unassembled WGS sequence"/>
</dbReference>
<keyword evidence="1" id="KW-0472">Membrane</keyword>
<protein>
    <submittedName>
        <fullName evidence="2">Uncharacterized protein</fullName>
    </submittedName>
</protein>
<keyword evidence="1" id="KW-0812">Transmembrane</keyword>
<feature type="transmembrane region" description="Helical" evidence="1">
    <location>
        <begin position="154"/>
        <end position="171"/>
    </location>
</feature>
<name>A0ABV2H4W7_9HYPH</name>
<sequence length="531" mass="57641">MTGMVARSNAGEAPRRRCLSCGGVIITIGLVCVVLLALPGVTVATKSLDELFLVIDGIHRVLTGQVPSRDFHTTLGPLAYYVPATGYALTGSYGAAMPVAMALFTACMTVIASHVLGSRLHPFLAIVFSAFLLLILAAPMNLGEAVTALSFSMFYNRIGWIAVALLLLLYLRPRSAVRHQMLLDTVCATVLTVSMIYLRLTYGLVALGFLLFMITDSRQQGWAALSLAVIAALVLIVELLWGGSSTYVRDAWQEMLGRDNFGTELQRLLEAGVAHLADLLLLSLIAGLALWRRWRLRDFVFFLFCSIAGLWLLSHNVQRWGIISIHAAAAVAAERLLREMDDTAEGGEGMFANVSGVKLYFLAFMLPTILHCGMALVLHASAATVRAGQAVELPRMTSIRLADLWTGGDFGSSRWYLSTVEDGLSLLDRQDEPVGRLAVAGSVDVFSAALDLPRSNSGLNDLRWQNVGDANVARPRRTLADADTVIFRNPGDASVGPAADYLAYVAANFSQIEESEHWILFRRDLPDAGLK</sequence>
<feature type="transmembrane region" description="Helical" evidence="1">
    <location>
        <begin position="123"/>
        <end position="142"/>
    </location>
</feature>
<reference evidence="2 3" key="1">
    <citation type="submission" date="2024-06" db="EMBL/GenBank/DDBJ databases">
        <title>Genomic Encyclopedia of Type Strains, Phase IV (KMG-IV): sequencing the most valuable type-strain genomes for metagenomic binning, comparative biology and taxonomic classification.</title>
        <authorList>
            <person name="Goeker M."/>
        </authorList>
    </citation>
    <scope>NUCLEOTIDE SEQUENCE [LARGE SCALE GENOMIC DNA]</scope>
    <source>
        <strain evidence="2 3">DSM 105042</strain>
    </source>
</reference>
<keyword evidence="1" id="KW-1133">Transmembrane helix</keyword>
<accession>A0ABV2H4W7</accession>
<organism evidence="2 3">
    <name type="scientific">Pseudorhizobium tarimense</name>
    <dbReference type="NCBI Taxonomy" id="1079109"/>
    <lineage>
        <taxon>Bacteria</taxon>
        <taxon>Pseudomonadati</taxon>
        <taxon>Pseudomonadota</taxon>
        <taxon>Alphaproteobacteria</taxon>
        <taxon>Hyphomicrobiales</taxon>
        <taxon>Rhizobiaceae</taxon>
        <taxon>Rhizobium/Agrobacterium group</taxon>
        <taxon>Pseudorhizobium</taxon>
    </lineage>
</organism>
<feature type="transmembrane region" description="Helical" evidence="1">
    <location>
        <begin position="95"/>
        <end position="116"/>
    </location>
</feature>
<feature type="transmembrane region" description="Helical" evidence="1">
    <location>
        <begin position="183"/>
        <end position="214"/>
    </location>
</feature>
<proteinExistence type="predicted"/>
<evidence type="ECO:0000313" key="3">
    <source>
        <dbReference type="Proteomes" id="UP001549031"/>
    </source>
</evidence>
<evidence type="ECO:0000256" key="1">
    <source>
        <dbReference type="SAM" id="Phobius"/>
    </source>
</evidence>
<comment type="caution">
    <text evidence="2">The sequence shown here is derived from an EMBL/GenBank/DDBJ whole genome shotgun (WGS) entry which is preliminary data.</text>
</comment>
<dbReference type="EMBL" id="JBEPLJ010000006">
    <property type="protein sequence ID" value="MET3585581.1"/>
    <property type="molecule type" value="Genomic_DNA"/>
</dbReference>
<keyword evidence="3" id="KW-1185">Reference proteome</keyword>
<evidence type="ECO:0000313" key="2">
    <source>
        <dbReference type="EMBL" id="MET3585581.1"/>
    </source>
</evidence>